<feature type="transmembrane region" description="Helical" evidence="6">
    <location>
        <begin position="185"/>
        <end position="204"/>
    </location>
</feature>
<feature type="transmembrane region" description="Helical" evidence="6">
    <location>
        <begin position="114"/>
        <end position="133"/>
    </location>
</feature>
<dbReference type="PANTHER" id="PTHR23501">
    <property type="entry name" value="MAJOR FACILITATOR SUPERFAMILY"/>
    <property type="match status" value="1"/>
</dbReference>
<dbReference type="InterPro" id="IPR020846">
    <property type="entry name" value="MFS_dom"/>
</dbReference>
<feature type="transmembrane region" description="Helical" evidence="6">
    <location>
        <begin position="56"/>
        <end position="75"/>
    </location>
</feature>
<organism evidence="8 9">
    <name type="scientific">Pestalotiopsis fici (strain W106-1 / CGMCC3.15140)</name>
    <dbReference type="NCBI Taxonomy" id="1229662"/>
    <lineage>
        <taxon>Eukaryota</taxon>
        <taxon>Fungi</taxon>
        <taxon>Dikarya</taxon>
        <taxon>Ascomycota</taxon>
        <taxon>Pezizomycotina</taxon>
        <taxon>Sordariomycetes</taxon>
        <taxon>Xylariomycetidae</taxon>
        <taxon>Amphisphaeriales</taxon>
        <taxon>Sporocadaceae</taxon>
        <taxon>Pestalotiopsis</taxon>
    </lineage>
</organism>
<dbReference type="KEGG" id="pfy:PFICI_01320"/>
<keyword evidence="5 6" id="KW-0472">Membrane</keyword>
<name>W3XPP8_PESFW</name>
<accession>W3XPP8</accession>
<dbReference type="Gene3D" id="1.20.1250.20">
    <property type="entry name" value="MFS general substrate transporter like domains"/>
    <property type="match status" value="1"/>
</dbReference>
<feature type="domain" description="Major facilitator superfamily (MFS) profile" evidence="7">
    <location>
        <begin position="1"/>
        <end position="479"/>
    </location>
</feature>
<feature type="transmembrane region" description="Helical" evidence="6">
    <location>
        <begin position="294"/>
        <end position="313"/>
    </location>
</feature>
<feature type="transmembrane region" description="Helical" evidence="6">
    <location>
        <begin position="380"/>
        <end position="401"/>
    </location>
</feature>
<evidence type="ECO:0000256" key="2">
    <source>
        <dbReference type="ARBA" id="ARBA00022448"/>
    </source>
</evidence>
<dbReference type="Proteomes" id="UP000030651">
    <property type="component" value="Unassembled WGS sequence"/>
</dbReference>
<feature type="transmembrane region" description="Helical" evidence="6">
    <location>
        <begin position="349"/>
        <end position="368"/>
    </location>
</feature>
<feature type="transmembrane region" description="Helical" evidence="6">
    <location>
        <begin position="145"/>
        <end position="165"/>
    </location>
</feature>
<dbReference type="EMBL" id="KI912109">
    <property type="protein sequence ID" value="ETS87492.1"/>
    <property type="molecule type" value="Genomic_DNA"/>
</dbReference>
<feature type="transmembrane region" description="Helical" evidence="6">
    <location>
        <begin position="216"/>
        <end position="238"/>
    </location>
</feature>
<reference evidence="9" key="1">
    <citation type="journal article" date="2015" name="BMC Genomics">
        <title>Genomic and transcriptomic analysis of the endophytic fungus Pestalotiopsis fici reveals its lifestyle and high potential for synthesis of natural products.</title>
        <authorList>
            <person name="Wang X."/>
            <person name="Zhang X."/>
            <person name="Liu L."/>
            <person name="Xiang M."/>
            <person name="Wang W."/>
            <person name="Sun X."/>
            <person name="Che Y."/>
            <person name="Guo L."/>
            <person name="Liu G."/>
            <person name="Guo L."/>
            <person name="Wang C."/>
            <person name="Yin W.B."/>
            <person name="Stadler M."/>
            <person name="Zhang X."/>
            <person name="Liu X."/>
        </authorList>
    </citation>
    <scope>NUCLEOTIDE SEQUENCE [LARGE SCALE GENOMIC DNA]</scope>
    <source>
        <strain evidence="9">W106-1 / CGMCC3.15140</strain>
    </source>
</reference>
<dbReference type="GO" id="GO:0005886">
    <property type="term" value="C:plasma membrane"/>
    <property type="evidence" value="ECO:0007669"/>
    <property type="project" value="TreeGrafter"/>
</dbReference>
<evidence type="ECO:0000259" key="7">
    <source>
        <dbReference type="PROSITE" id="PS50850"/>
    </source>
</evidence>
<feature type="transmembrane region" description="Helical" evidence="6">
    <location>
        <begin position="318"/>
        <end position="337"/>
    </location>
</feature>
<keyword evidence="9" id="KW-1185">Reference proteome</keyword>
<dbReference type="PANTHER" id="PTHR23501:SF199">
    <property type="entry name" value="MFS EFFLUX TRANSPORTER INPD-RELATED"/>
    <property type="match status" value="1"/>
</dbReference>
<dbReference type="PROSITE" id="PS50850">
    <property type="entry name" value="MFS"/>
    <property type="match status" value="1"/>
</dbReference>
<keyword evidence="2" id="KW-0813">Transport</keyword>
<dbReference type="SUPFAM" id="SSF103473">
    <property type="entry name" value="MFS general substrate transporter"/>
    <property type="match status" value="1"/>
</dbReference>
<feature type="transmembrane region" description="Helical" evidence="6">
    <location>
        <begin position="448"/>
        <end position="473"/>
    </location>
</feature>
<sequence>MLPYQDNTIIGTATPTITNEFNSLTDIGWYGSAYRLTTCSTQIFFGKVYEEFRVKWVLLMAVGILEVGSIVSAAASSSAAFIIGRAIAGCGASGILTGVLIAISTSVPPRWRPICNSTIGGIETIAMVVAPVIGGTLTTRISWRWCFWINLPLGGFTMIVIMALFRNPAHQKVSEDSFLSKIKKLHVSHLIIFTASIVCLLLALEWGGVSLAWTDIKVIALLVIFGSTFGVFVALEMLQKGRGTIPRSVLFDRTAGLCLLYAFCAAAAFNVTDYFLPIWFQAIKGATAEQSGQMLLPSIVGLSIAAISSGFILSYVAYYTPLMLCGSVCMIIGFSFLTDFTPDTGHAAWIGWQVMFSVGLGLAFPQSWSATQAALKPNDIPAGMAAVGFSISIGGALFISISQNIFANLLQKGLSSVPGLDVDGIISRGATSFLEIVPAPKRDQVLGIYNHAITMTFWASVAVACLGLVAALCMEWKSIKPVNEIIDGEEERI</sequence>
<evidence type="ECO:0000313" key="8">
    <source>
        <dbReference type="EMBL" id="ETS87492.1"/>
    </source>
</evidence>
<dbReference type="RefSeq" id="XP_007828092.1">
    <property type="nucleotide sequence ID" value="XM_007829901.1"/>
</dbReference>
<gene>
    <name evidence="8" type="ORF">PFICI_01320</name>
</gene>
<evidence type="ECO:0000256" key="5">
    <source>
        <dbReference type="ARBA" id="ARBA00023136"/>
    </source>
</evidence>
<dbReference type="GO" id="GO:0022857">
    <property type="term" value="F:transmembrane transporter activity"/>
    <property type="evidence" value="ECO:0007669"/>
    <property type="project" value="InterPro"/>
</dbReference>
<proteinExistence type="predicted"/>
<dbReference type="Pfam" id="PF07690">
    <property type="entry name" value="MFS_1"/>
    <property type="match status" value="1"/>
</dbReference>
<dbReference type="InParanoid" id="W3XPP8"/>
<protein>
    <recommendedName>
        <fullName evidence="7">Major facilitator superfamily (MFS) profile domain-containing protein</fullName>
    </recommendedName>
</protein>
<dbReference type="AlphaFoldDB" id="W3XPP8"/>
<dbReference type="FunFam" id="1.20.1250.20:FF:000196">
    <property type="entry name" value="MFS toxin efflux pump (AflT)"/>
    <property type="match status" value="1"/>
</dbReference>
<dbReference type="HOGENOM" id="CLU_000960_22_1_1"/>
<feature type="transmembrane region" description="Helical" evidence="6">
    <location>
        <begin position="81"/>
        <end position="102"/>
    </location>
</feature>
<dbReference type="OrthoDB" id="10021397at2759"/>
<evidence type="ECO:0000313" key="9">
    <source>
        <dbReference type="Proteomes" id="UP000030651"/>
    </source>
</evidence>
<keyword evidence="4 6" id="KW-1133">Transmembrane helix</keyword>
<dbReference type="FunCoup" id="W3XPP8">
    <property type="interactions" value="78"/>
</dbReference>
<comment type="subcellular location">
    <subcellularLocation>
        <location evidence="1">Membrane</location>
        <topology evidence="1">Multi-pass membrane protein</topology>
    </subcellularLocation>
</comment>
<keyword evidence="3 6" id="KW-0812">Transmembrane</keyword>
<evidence type="ECO:0000256" key="1">
    <source>
        <dbReference type="ARBA" id="ARBA00004141"/>
    </source>
</evidence>
<evidence type="ECO:0000256" key="3">
    <source>
        <dbReference type="ARBA" id="ARBA00022692"/>
    </source>
</evidence>
<dbReference type="OMA" id="AVTRTFW"/>
<dbReference type="CDD" id="cd17502">
    <property type="entry name" value="MFS_Azr1_MDR_like"/>
    <property type="match status" value="1"/>
</dbReference>
<dbReference type="GeneID" id="19266333"/>
<evidence type="ECO:0000256" key="6">
    <source>
        <dbReference type="SAM" id="Phobius"/>
    </source>
</evidence>
<dbReference type="InterPro" id="IPR036259">
    <property type="entry name" value="MFS_trans_sf"/>
</dbReference>
<feature type="transmembrane region" description="Helical" evidence="6">
    <location>
        <begin position="259"/>
        <end position="282"/>
    </location>
</feature>
<dbReference type="InterPro" id="IPR011701">
    <property type="entry name" value="MFS"/>
</dbReference>
<dbReference type="eggNOG" id="KOG0254">
    <property type="taxonomic scope" value="Eukaryota"/>
</dbReference>
<evidence type="ECO:0000256" key="4">
    <source>
        <dbReference type="ARBA" id="ARBA00022989"/>
    </source>
</evidence>